<accession>A0A2Z2MAJ5</accession>
<dbReference type="Pfam" id="PF10706">
    <property type="entry name" value="Aminoglyc_resit"/>
    <property type="match status" value="1"/>
</dbReference>
<protein>
    <recommendedName>
        <fullName evidence="3">Nucleotidyltransferase</fullName>
    </recommendedName>
</protein>
<dbReference type="RefSeq" id="WP_088857724.1">
    <property type="nucleotide sequence ID" value="NZ_CP014862.1"/>
</dbReference>
<dbReference type="GeneID" id="33319533"/>
<dbReference type="InterPro" id="IPR019646">
    <property type="entry name" value="Aminoglyc_AdlTrfase"/>
</dbReference>
<dbReference type="KEGG" id="tprf:A3L09_03935"/>
<name>A0A2Z2MAJ5_THEPR</name>
<evidence type="ECO:0008006" key="3">
    <source>
        <dbReference type="Google" id="ProtNLM"/>
    </source>
</evidence>
<keyword evidence="2" id="KW-1185">Reference proteome</keyword>
<dbReference type="SUPFAM" id="SSF81301">
    <property type="entry name" value="Nucleotidyltransferase"/>
    <property type="match status" value="1"/>
</dbReference>
<evidence type="ECO:0000313" key="1">
    <source>
        <dbReference type="EMBL" id="ASJ02463.1"/>
    </source>
</evidence>
<dbReference type="OrthoDB" id="96853at2157"/>
<dbReference type="AlphaFoldDB" id="A0A2Z2MAJ5"/>
<organism evidence="1 2">
    <name type="scientific">Thermococcus profundus</name>
    <dbReference type="NCBI Taxonomy" id="49899"/>
    <lineage>
        <taxon>Archaea</taxon>
        <taxon>Methanobacteriati</taxon>
        <taxon>Methanobacteriota</taxon>
        <taxon>Thermococci</taxon>
        <taxon>Thermococcales</taxon>
        <taxon>Thermococcaceae</taxon>
        <taxon>Thermococcus</taxon>
    </lineage>
</organism>
<reference evidence="1 2" key="1">
    <citation type="submission" date="2016-03" db="EMBL/GenBank/DDBJ databases">
        <title>Complete genome sequence of Thermococcus profundus strain DT5432.</title>
        <authorList>
            <person name="Oger P.M."/>
        </authorList>
    </citation>
    <scope>NUCLEOTIDE SEQUENCE [LARGE SCALE GENOMIC DNA]</scope>
    <source>
        <strain evidence="1 2">DT 5432</strain>
    </source>
</reference>
<proteinExistence type="predicted"/>
<sequence length="163" mass="19233">MIPQKHLKVLRRIYERLSKSDVTWAVTGSLGFALQGIPVEPHDIDIQTDREGAYEIERLFSEFVIEPVKFKESERIRSHFGALMIDGIKVEIMGDIQKRVNDEWEEPVDVNRYRRFVEVEGMKIPVLDLEYEYQAYLKLGRIEKAEMLRRFLAERKSGRDSLF</sequence>
<dbReference type="Gene3D" id="3.30.460.40">
    <property type="match status" value="1"/>
</dbReference>
<dbReference type="InterPro" id="IPR043519">
    <property type="entry name" value="NT_sf"/>
</dbReference>
<gene>
    <name evidence="1" type="ORF">A3L09_03935</name>
</gene>
<dbReference type="EMBL" id="CP014862">
    <property type="protein sequence ID" value="ASJ02463.1"/>
    <property type="molecule type" value="Genomic_DNA"/>
</dbReference>
<dbReference type="CDD" id="cd07749">
    <property type="entry name" value="NT_Pol-beta-like_1"/>
    <property type="match status" value="1"/>
</dbReference>
<dbReference type="Proteomes" id="UP000250179">
    <property type="component" value="Chromosome"/>
</dbReference>
<evidence type="ECO:0000313" key="2">
    <source>
        <dbReference type="Proteomes" id="UP000250179"/>
    </source>
</evidence>